<comment type="similarity">
    <text evidence="1">Belongs to the peptidase S16 family.</text>
</comment>
<dbReference type="NCBIfam" id="NF041438">
    <property type="entry name" value="SepM_fam_S16"/>
    <property type="match status" value="1"/>
</dbReference>
<gene>
    <name evidence="4" type="ORF">C426_0625</name>
</gene>
<feature type="transmembrane region" description="Helical" evidence="2">
    <location>
        <begin position="12"/>
        <end position="36"/>
    </location>
</feature>
<evidence type="ECO:0000256" key="1">
    <source>
        <dbReference type="PROSITE-ProRule" id="PRU01122"/>
    </source>
</evidence>
<dbReference type="GO" id="GO:0004252">
    <property type="term" value="F:serine-type endopeptidase activity"/>
    <property type="evidence" value="ECO:0007669"/>
    <property type="project" value="UniProtKB-UniRule"/>
</dbReference>
<dbReference type="GO" id="GO:0006508">
    <property type="term" value="P:proteolysis"/>
    <property type="evidence" value="ECO:0007669"/>
    <property type="project" value="UniProtKB-KW"/>
</dbReference>
<accession>K2QF07</accession>
<dbReference type="AlphaFoldDB" id="K2QF07"/>
<dbReference type="GO" id="GO:0004176">
    <property type="term" value="F:ATP-dependent peptidase activity"/>
    <property type="evidence" value="ECO:0007669"/>
    <property type="project" value="UniProtKB-UniRule"/>
</dbReference>
<dbReference type="eggNOG" id="COG3480">
    <property type="taxonomic scope" value="Bacteria"/>
</dbReference>
<dbReference type="GO" id="GO:0030163">
    <property type="term" value="P:protein catabolic process"/>
    <property type="evidence" value="ECO:0007669"/>
    <property type="project" value="InterPro"/>
</dbReference>
<dbReference type="Pfam" id="PF05362">
    <property type="entry name" value="Lon_C"/>
    <property type="match status" value="1"/>
</dbReference>
<evidence type="ECO:0000313" key="5">
    <source>
        <dbReference type="Proteomes" id="UP000006787"/>
    </source>
</evidence>
<feature type="active site" evidence="1">
    <location>
        <position position="285"/>
    </location>
</feature>
<keyword evidence="2" id="KW-0812">Transmembrane</keyword>
<feature type="active site" evidence="1">
    <location>
        <position position="240"/>
    </location>
</feature>
<dbReference type="Proteomes" id="UP000006787">
    <property type="component" value="Unassembled WGS sequence"/>
</dbReference>
<dbReference type="InterPro" id="IPR014721">
    <property type="entry name" value="Ribsml_uS5_D2-typ_fold_subgr"/>
</dbReference>
<keyword evidence="1" id="KW-0720">Serine protease</keyword>
<dbReference type="GO" id="GO:0005524">
    <property type="term" value="F:ATP binding"/>
    <property type="evidence" value="ECO:0007669"/>
    <property type="project" value="InterPro"/>
</dbReference>
<name>K2QF07_9LACT</name>
<dbReference type="RefSeq" id="WP_003134925.1">
    <property type="nucleotide sequence ID" value="NZ_AMQS01000007.1"/>
</dbReference>
<dbReference type="Gene3D" id="3.30.230.10">
    <property type="match status" value="1"/>
</dbReference>
<evidence type="ECO:0000313" key="4">
    <source>
        <dbReference type="EMBL" id="EKF51997.1"/>
    </source>
</evidence>
<evidence type="ECO:0000256" key="2">
    <source>
        <dbReference type="SAM" id="Phobius"/>
    </source>
</evidence>
<dbReference type="Pfam" id="PF13180">
    <property type="entry name" value="PDZ_2"/>
    <property type="match status" value="1"/>
</dbReference>
<comment type="caution">
    <text evidence="4">The sequence shown here is derived from an EMBL/GenBank/DDBJ whole genome shotgun (WGS) entry which is preliminary data.</text>
</comment>
<keyword evidence="2" id="KW-0472">Membrane</keyword>
<reference evidence="4 5" key="1">
    <citation type="journal article" date="2012" name="J. Bacteriol.">
        <title>Genome Sequence of the Bacteriocin-Producing Strain Lactococcus garvieae DCC43.</title>
        <authorList>
            <person name="Gabrielsen C."/>
            <person name="Brede D.A."/>
            <person name="Hernandez P.E."/>
            <person name="Nes I.F."/>
            <person name="Diep D.B."/>
        </authorList>
    </citation>
    <scope>NUCLEOTIDE SEQUENCE [LARGE SCALE GENOMIC DNA]</scope>
    <source>
        <strain evidence="4 5">DCC43</strain>
    </source>
</reference>
<keyword evidence="2" id="KW-1133">Transmembrane helix</keyword>
<dbReference type="EMBL" id="AMQS01000007">
    <property type="protein sequence ID" value="EKF51997.1"/>
    <property type="molecule type" value="Genomic_DNA"/>
</dbReference>
<feature type="domain" description="Lon proteolytic" evidence="3">
    <location>
        <begin position="236"/>
        <end position="347"/>
    </location>
</feature>
<dbReference type="SUPFAM" id="SSF54211">
    <property type="entry name" value="Ribosomal protein S5 domain 2-like"/>
    <property type="match status" value="1"/>
</dbReference>
<dbReference type="EC" id="3.4.21.53" evidence="1"/>
<comment type="catalytic activity">
    <reaction evidence="1">
        <text>Hydrolysis of proteins in presence of ATP.</text>
        <dbReference type="EC" id="3.4.21.53"/>
    </reaction>
</comment>
<keyword evidence="1 4" id="KW-0645">Protease</keyword>
<dbReference type="InterPro" id="IPR008269">
    <property type="entry name" value="Lon_proteolytic"/>
</dbReference>
<dbReference type="InterPro" id="IPR020568">
    <property type="entry name" value="Ribosomal_Su5_D2-typ_SF"/>
</dbReference>
<proteinExistence type="inferred from homology"/>
<sequence length="347" mass="37868">MKTEKIKNKRKFKLILSIGLPLILVVGLFFPLPYYIEQPGGAIPVNQMVNVAGKKDEHKGNFYLTTVEMVRGSAASILYSKFDPFADVLSSKEMTGGLTNQQFDLVNQFYMQTAQNTAVYQAFKLAGKPYEMEYQGVYVLNISEDSTFKNELQLSDTVTEINGKTFKSSAEMIKYVSQQKVGDSVTIKYTRIDGSRHESTGKYIKLSNGKTGIGIGLVDHTQVVTDPKVKIDAGAIGGPSAGMMFTLEIYGQLTGKDLRQGREVAGTGTINEDGSIGQIGGVDKKVATASKEGAKIFLCPDETEEQSKASGTSNNYTDALAAAKKLKTDMKIVPVKTIQEALDYLEK</sequence>
<dbReference type="PATRIC" id="fig|1231377.3.peg.627"/>
<dbReference type="InterPro" id="IPR027065">
    <property type="entry name" value="Lon_Prtase"/>
</dbReference>
<organism evidence="4 5">
    <name type="scientific">Lactococcus garvieae DCC43</name>
    <dbReference type="NCBI Taxonomy" id="1231377"/>
    <lineage>
        <taxon>Bacteria</taxon>
        <taxon>Bacillati</taxon>
        <taxon>Bacillota</taxon>
        <taxon>Bacilli</taxon>
        <taxon>Lactobacillales</taxon>
        <taxon>Streptococcaceae</taxon>
        <taxon>Lactococcus</taxon>
    </lineage>
</organism>
<evidence type="ECO:0000259" key="3">
    <source>
        <dbReference type="PROSITE" id="PS51786"/>
    </source>
</evidence>
<dbReference type="PROSITE" id="PS51786">
    <property type="entry name" value="LON_PROTEOLYTIC"/>
    <property type="match status" value="1"/>
</dbReference>
<protein>
    <recommendedName>
        <fullName evidence="1">endopeptidase La</fullName>
        <ecNumber evidence="1">3.4.21.53</ecNumber>
    </recommendedName>
</protein>
<dbReference type="InterPro" id="IPR001478">
    <property type="entry name" value="PDZ"/>
</dbReference>
<dbReference type="PANTHER" id="PTHR10046">
    <property type="entry name" value="ATP DEPENDENT LON PROTEASE FAMILY MEMBER"/>
    <property type="match status" value="1"/>
</dbReference>
<keyword evidence="1" id="KW-0378">Hydrolase</keyword>